<evidence type="ECO:0000256" key="1">
    <source>
        <dbReference type="SAM" id="SignalP"/>
    </source>
</evidence>
<evidence type="ECO:0000313" key="3">
    <source>
        <dbReference type="Proteomes" id="UP000663824"/>
    </source>
</evidence>
<feature type="signal peptide" evidence="1">
    <location>
        <begin position="1"/>
        <end position="17"/>
    </location>
</feature>
<proteinExistence type="predicted"/>
<dbReference type="EMBL" id="CAJNRE010010574">
    <property type="protein sequence ID" value="CAF2092281.1"/>
    <property type="molecule type" value="Genomic_DNA"/>
</dbReference>
<reference evidence="2" key="1">
    <citation type="submission" date="2021-02" db="EMBL/GenBank/DDBJ databases">
        <authorList>
            <person name="Nowell W R."/>
        </authorList>
    </citation>
    <scope>NUCLEOTIDE SEQUENCE</scope>
</reference>
<dbReference type="Proteomes" id="UP000663824">
    <property type="component" value="Unassembled WGS sequence"/>
</dbReference>
<dbReference type="InterPro" id="IPR011045">
    <property type="entry name" value="N2O_reductase_N"/>
</dbReference>
<keyword evidence="1" id="KW-0732">Signal</keyword>
<name>A0A816STW7_9BILA</name>
<dbReference type="SUPFAM" id="SSF63829">
    <property type="entry name" value="Calcium-dependent phosphotriesterase"/>
    <property type="match status" value="1"/>
</dbReference>
<gene>
    <name evidence="2" type="ORF">MBJ925_LOCUS20623</name>
</gene>
<dbReference type="SUPFAM" id="SSF50974">
    <property type="entry name" value="Nitrous oxide reductase, N-terminal domain"/>
    <property type="match status" value="1"/>
</dbReference>
<comment type="caution">
    <text evidence="2">The sequence shown here is derived from an EMBL/GenBank/DDBJ whole genome shotgun (WGS) entry which is preliminary data.</text>
</comment>
<protein>
    <submittedName>
        <fullName evidence="2">Uncharacterized protein</fullName>
    </submittedName>
</protein>
<feature type="chain" id="PRO_5032419270" evidence="1">
    <location>
        <begin position="18"/>
        <end position="396"/>
    </location>
</feature>
<evidence type="ECO:0000313" key="2">
    <source>
        <dbReference type="EMBL" id="CAF2092281.1"/>
    </source>
</evidence>
<dbReference type="AlphaFoldDB" id="A0A816STW7"/>
<organism evidence="2 3">
    <name type="scientific">Rotaria magnacalcarata</name>
    <dbReference type="NCBI Taxonomy" id="392030"/>
    <lineage>
        <taxon>Eukaryota</taxon>
        <taxon>Metazoa</taxon>
        <taxon>Spiralia</taxon>
        <taxon>Gnathifera</taxon>
        <taxon>Rotifera</taxon>
        <taxon>Eurotatoria</taxon>
        <taxon>Bdelloidea</taxon>
        <taxon>Philodinida</taxon>
        <taxon>Philodinidae</taxon>
        <taxon>Rotaria</taxon>
    </lineage>
</organism>
<accession>A0A816STW7</accession>
<sequence>MLVSILLILLIPNLIISVPYGTVSEAQLITNDIVSIWIYNQSSWSYCMCQALQFEHATIVAFNYFIDYQSCELIPNDPPSNGSYYMKSSSNSVIYIINSNFFNSLKSICCSDISWLLYKIQLSNTFNSVIVTQPVGLVLNADLNLFAIISGNERSIQLREASKKMTGKQFTSTETNAQPISYHDGIYFVGTNPSSSATLYNFYSYDANLTQLPDMYFPEGDPQRAVWLFNNSIVCLILQSDPRSILTFVNWNSSASNFTHNRTVAIPFSQPYGLAKSNDDAIIYVSGDKATIYQLSTSTFTWSILVPNYNSTEIPMSLAVDSCGNRLWVLMLGFGIRIYDRIYGNEIASWNMSMSYPTLYDMILTSDYELYLIDKSMNQLIHYGLSLTDQCTINLK</sequence>